<dbReference type="Pfam" id="PF26029">
    <property type="entry name" value="DUF8007"/>
    <property type="match status" value="1"/>
</dbReference>
<dbReference type="GeneID" id="14209767"/>
<name>A0A1I3N687_9EURY</name>
<sequence length="74" mass="8297">MVRDREACGRCSMTVAVDAAHGEWADDERVDSDPYAGDRIELEENQLRTLSPGGWLVGLSSRVDDAVARFTWER</sequence>
<dbReference type="InterPro" id="IPR058320">
    <property type="entry name" value="DUF8007"/>
</dbReference>
<proteinExistence type="predicted"/>
<evidence type="ECO:0000313" key="2">
    <source>
        <dbReference type="Proteomes" id="UP000182829"/>
    </source>
</evidence>
<dbReference type="RefSeq" id="WP_005575911.1">
    <property type="nucleotide sequence ID" value="NZ_FORO01000012.1"/>
</dbReference>
<organism evidence="1 2">
    <name type="scientific">Natronobacterium gregoryi</name>
    <dbReference type="NCBI Taxonomy" id="44930"/>
    <lineage>
        <taxon>Archaea</taxon>
        <taxon>Methanobacteriati</taxon>
        <taxon>Methanobacteriota</taxon>
        <taxon>Stenosarchaea group</taxon>
        <taxon>Halobacteria</taxon>
        <taxon>Halobacteriales</taxon>
        <taxon>Natrialbaceae</taxon>
        <taxon>Natronobacterium</taxon>
    </lineage>
</organism>
<evidence type="ECO:0000313" key="1">
    <source>
        <dbReference type="EMBL" id="SFJ04748.1"/>
    </source>
</evidence>
<reference evidence="1 2" key="1">
    <citation type="submission" date="2016-10" db="EMBL/GenBank/DDBJ databases">
        <authorList>
            <person name="de Groot N.N."/>
        </authorList>
    </citation>
    <scope>NUCLEOTIDE SEQUENCE [LARGE SCALE GENOMIC DNA]</scope>
    <source>
        <strain evidence="1 2">SP2</strain>
    </source>
</reference>
<dbReference type="OMA" id="KLDSFAW"/>
<dbReference type="AlphaFoldDB" id="A0A1I3N687"/>
<protein>
    <submittedName>
        <fullName evidence="1">Uncharacterized protein</fullName>
    </submittedName>
</protein>
<accession>A0A1I3N687</accession>
<dbReference type="Proteomes" id="UP000182829">
    <property type="component" value="Unassembled WGS sequence"/>
</dbReference>
<dbReference type="EMBL" id="FORO01000012">
    <property type="protein sequence ID" value="SFJ04748.1"/>
    <property type="molecule type" value="Genomic_DNA"/>
</dbReference>
<dbReference type="OrthoDB" id="165777at2157"/>
<gene>
    <name evidence="1" type="ORF">SAMN05443661_11267</name>
</gene>